<organism evidence="6 7">
    <name type="scientific">Streptococcus equinus ATCC 700338</name>
    <dbReference type="NCBI Taxonomy" id="864569"/>
    <lineage>
        <taxon>Bacteria</taxon>
        <taxon>Bacillati</taxon>
        <taxon>Bacillota</taxon>
        <taxon>Bacilli</taxon>
        <taxon>Lactobacillales</taxon>
        <taxon>Streptococcaceae</taxon>
        <taxon>Streptococcus</taxon>
    </lineage>
</organism>
<dbReference type="FunFam" id="2.60.40.1180:FF:000007">
    <property type="entry name" value="Sucrose isomerase"/>
    <property type="match status" value="1"/>
</dbReference>
<dbReference type="HOGENOM" id="CLU_006462_1_2_9"/>
<dbReference type="SUPFAM" id="SSF51445">
    <property type="entry name" value="(Trans)glycosidases"/>
    <property type="match status" value="1"/>
</dbReference>
<dbReference type="InterPro" id="IPR013780">
    <property type="entry name" value="Glyco_hydro_b"/>
</dbReference>
<evidence type="ECO:0000256" key="3">
    <source>
        <dbReference type="ARBA" id="ARBA00023295"/>
    </source>
</evidence>
<evidence type="ECO:0000256" key="1">
    <source>
        <dbReference type="ARBA" id="ARBA00008061"/>
    </source>
</evidence>
<keyword evidence="2 6" id="KW-0378">Hydrolase</keyword>
<evidence type="ECO:0000259" key="5">
    <source>
        <dbReference type="SMART" id="SM00642"/>
    </source>
</evidence>
<dbReference type="InterPro" id="IPR006047">
    <property type="entry name" value="GH13_cat_dom"/>
</dbReference>
<dbReference type="GO" id="GO:0008788">
    <property type="term" value="F:alpha,alpha-phosphotrehalase activity"/>
    <property type="evidence" value="ECO:0007669"/>
    <property type="project" value="UniProtKB-UniRule"/>
</dbReference>
<dbReference type="NCBIfam" id="TIGR02403">
    <property type="entry name" value="trehalose_treC"/>
    <property type="match status" value="1"/>
</dbReference>
<dbReference type="Gene3D" id="2.60.40.1180">
    <property type="entry name" value="Golgi alpha-mannosidase II"/>
    <property type="match status" value="1"/>
</dbReference>
<gene>
    <name evidence="6" type="primary">treC</name>
    <name evidence="6" type="ORF">HMPREF9319_1978</name>
</gene>
<dbReference type="GO" id="GO:0005737">
    <property type="term" value="C:cytoplasm"/>
    <property type="evidence" value="ECO:0007669"/>
    <property type="project" value="UniProtKB-UniRule"/>
</dbReference>
<feature type="domain" description="Glycosyl hydrolase family 13 catalytic" evidence="5">
    <location>
        <begin position="17"/>
        <end position="413"/>
    </location>
</feature>
<dbReference type="EC" id="3.2.1.93" evidence="4"/>
<dbReference type="EMBL" id="AEEL01000028">
    <property type="protein sequence ID" value="EFM26475.1"/>
    <property type="molecule type" value="Genomic_DNA"/>
</dbReference>
<evidence type="ECO:0000313" key="6">
    <source>
        <dbReference type="EMBL" id="EFM26475.1"/>
    </source>
</evidence>
<dbReference type="Gene3D" id="3.90.400.10">
    <property type="entry name" value="Oligo-1,6-glucosidase, Domain 2"/>
    <property type="match status" value="1"/>
</dbReference>
<dbReference type="SUPFAM" id="SSF51011">
    <property type="entry name" value="Glycosyl hydrolase domain"/>
    <property type="match status" value="1"/>
</dbReference>
<dbReference type="PANTHER" id="PTHR10357:SF217">
    <property type="entry name" value="TREHALOSE-6-PHOSPHATE HYDROLASE"/>
    <property type="match status" value="1"/>
</dbReference>
<dbReference type="PANTHER" id="PTHR10357">
    <property type="entry name" value="ALPHA-AMYLASE FAMILY MEMBER"/>
    <property type="match status" value="1"/>
</dbReference>
<sequence>MIKEQKLAFDKRKVVYQIYPKSYKDTTGNGVGDLRGIIEKLPYLEELGVDVIWLNPFYPSPQRDNGYDISDYTAVNPLFGTMADFEELSQKAKEHGIELMLDMVLNHCSIEHEWFQKALAGGKYYQEFFILRDTPTNWVSKFGGNAWAPFGDTGKYYLHLFDITQADLNWRNPHVREELFKVVNFWREKGVKGFRFDVINLIGKDEELKDNTAFDGKPEYTDRPIAHDYLKMLNQATFGQDDNSMTVGEMSFTDIPNCIQYSNPDSHELDMVFNFHHLKVDYENGQKWTLKSFDFEELKTLFHTWGEKMSEGGGWSALFWNNHDQPRAINRFIDVKNFRNEGATMLAAAIHLSRGTPYIYMGEEIGMLDPDYDSMADYVDVECLNAYQELLTSGKTEAEAFAIIQARSRDNSRTPMQWDASENAGFSTGTPWLKVGKTYRDINVENEKSGPIFTFYQQLIRLRKDLPIIAEGSYQSAYQDNSYIYAFERHFDGKQLLVLNNFFAKEVELDLPEAYQSGQVLLSNYPETNLSEKITLKPYQTLAIYQENLSSKQDNDQNGNYQYNG</sequence>
<protein>
    <recommendedName>
        <fullName evidence="4">Alpha,alpha-phosphotrehalase</fullName>
        <ecNumber evidence="4">3.2.1.93</ecNumber>
    </recommendedName>
</protein>
<dbReference type="GO" id="GO:0004556">
    <property type="term" value="F:alpha-amylase activity"/>
    <property type="evidence" value="ECO:0007669"/>
    <property type="project" value="TreeGrafter"/>
</dbReference>
<dbReference type="FunFam" id="3.20.20.80:FF:000064">
    <property type="entry name" value="Oligo-1,6-glucosidase"/>
    <property type="match status" value="1"/>
</dbReference>
<dbReference type="GO" id="GO:0005993">
    <property type="term" value="P:trehalose catabolic process"/>
    <property type="evidence" value="ECO:0007669"/>
    <property type="project" value="InterPro"/>
</dbReference>
<evidence type="ECO:0000256" key="4">
    <source>
        <dbReference type="NCBIfam" id="TIGR02403"/>
    </source>
</evidence>
<comment type="caution">
    <text evidence="6">The sequence shown here is derived from an EMBL/GenBank/DDBJ whole genome shotgun (WGS) entry which is preliminary data.</text>
</comment>
<comment type="similarity">
    <text evidence="1">Belongs to the glycosyl hydrolase 13 family.</text>
</comment>
<evidence type="ECO:0000256" key="2">
    <source>
        <dbReference type="ARBA" id="ARBA00022801"/>
    </source>
</evidence>
<evidence type="ECO:0000313" key="7">
    <source>
        <dbReference type="Proteomes" id="UP000004290"/>
    </source>
</evidence>
<name>E0PGS4_STREI</name>
<dbReference type="SMART" id="SM00642">
    <property type="entry name" value="Aamy"/>
    <property type="match status" value="1"/>
</dbReference>
<keyword evidence="3 6" id="KW-0326">Glycosidase</keyword>
<dbReference type="NCBIfam" id="NF008183">
    <property type="entry name" value="PRK10933.1"/>
    <property type="match status" value="1"/>
</dbReference>
<dbReference type="InterPro" id="IPR045857">
    <property type="entry name" value="O16G_dom_2"/>
</dbReference>
<dbReference type="Pfam" id="PF00128">
    <property type="entry name" value="Alpha-amylase"/>
    <property type="match status" value="1"/>
</dbReference>
<accession>E0PGS4</accession>
<reference evidence="6 7" key="1">
    <citation type="submission" date="2010-07" db="EMBL/GenBank/DDBJ databases">
        <authorList>
            <person name="Muzny D."/>
            <person name="Qin X."/>
            <person name="Deng J."/>
            <person name="Jiang H."/>
            <person name="Liu Y."/>
            <person name="Qu J."/>
            <person name="Song X.-Z."/>
            <person name="Zhang L."/>
            <person name="Thornton R."/>
            <person name="Coyle M."/>
            <person name="Francisco L."/>
            <person name="Jackson L."/>
            <person name="Javaid M."/>
            <person name="Korchina V."/>
            <person name="Kovar C."/>
            <person name="Mata R."/>
            <person name="Mathew T."/>
            <person name="Ngo R."/>
            <person name="Nguyen L."/>
            <person name="Nguyen N."/>
            <person name="Okwuonu G."/>
            <person name="Ongeri F."/>
            <person name="Pham C."/>
            <person name="Simmons D."/>
            <person name="Wilczek-Boney K."/>
            <person name="Hale W."/>
            <person name="Jakkamsetti A."/>
            <person name="Pham P."/>
            <person name="Ruth R."/>
            <person name="San Lucas F."/>
            <person name="Warren J."/>
            <person name="Zhang J."/>
            <person name="Zhao Z."/>
            <person name="Zhou C."/>
            <person name="Zhu D."/>
            <person name="Lee S."/>
            <person name="Bess C."/>
            <person name="Blankenburg K."/>
            <person name="Forbes L."/>
            <person name="Fu Q."/>
            <person name="Gubbala S."/>
            <person name="Hirani K."/>
            <person name="Jayaseelan J.C."/>
            <person name="Lara F."/>
            <person name="Munidasa M."/>
            <person name="Palculict T."/>
            <person name="Patil S."/>
            <person name="Pu L.-L."/>
            <person name="Saada N."/>
            <person name="Tang L."/>
            <person name="Weissenberger G."/>
            <person name="Zhu Y."/>
            <person name="Hemphill L."/>
            <person name="Shang Y."/>
            <person name="Youmans B."/>
            <person name="Ayvaz T."/>
            <person name="Ross M."/>
            <person name="Santibanez J."/>
            <person name="Aqrawi P."/>
            <person name="Gross S."/>
            <person name="Joshi V."/>
            <person name="Fowler G."/>
            <person name="Nazareth L."/>
            <person name="Reid J."/>
            <person name="Worley K."/>
            <person name="Petrosino J."/>
            <person name="Highlander S."/>
            <person name="Gibbs R."/>
        </authorList>
    </citation>
    <scope>NUCLEOTIDE SEQUENCE [LARGE SCALE GENOMIC DNA]</scope>
    <source>
        <strain evidence="6 7">ATCC 700338</strain>
    </source>
</reference>
<dbReference type="Gene3D" id="3.20.20.80">
    <property type="entry name" value="Glycosidases"/>
    <property type="match status" value="1"/>
</dbReference>
<dbReference type="InterPro" id="IPR056300">
    <property type="entry name" value="SusG-like_C"/>
</dbReference>
<keyword evidence="7" id="KW-1185">Reference proteome</keyword>
<dbReference type="CDD" id="cd11333">
    <property type="entry name" value="AmyAc_SI_OligoGlu_DGase"/>
    <property type="match status" value="1"/>
</dbReference>
<dbReference type="Pfam" id="PF23915">
    <property type="entry name" value="SusG_C"/>
    <property type="match status" value="1"/>
</dbReference>
<dbReference type="InterPro" id="IPR017853">
    <property type="entry name" value="GH"/>
</dbReference>
<dbReference type="AlphaFoldDB" id="E0PGS4"/>
<proteinExistence type="inferred from homology"/>
<dbReference type="InterPro" id="IPR012769">
    <property type="entry name" value="Trehalose_TreC"/>
</dbReference>
<dbReference type="Proteomes" id="UP000004290">
    <property type="component" value="Unassembled WGS sequence"/>
</dbReference>